<dbReference type="PROSITE" id="PS51257">
    <property type="entry name" value="PROKAR_LIPOPROTEIN"/>
    <property type="match status" value="1"/>
</dbReference>
<protein>
    <submittedName>
        <fullName evidence="2">FecR domain-containing protein</fullName>
    </submittedName>
</protein>
<organism evidence="2 3">
    <name type="scientific">Pseudanabaena yagii GIHE-NHR1</name>
    <dbReference type="NCBI Taxonomy" id="2722753"/>
    <lineage>
        <taxon>Bacteria</taxon>
        <taxon>Bacillati</taxon>
        <taxon>Cyanobacteriota</taxon>
        <taxon>Cyanophyceae</taxon>
        <taxon>Pseudanabaenales</taxon>
        <taxon>Pseudanabaenaceae</taxon>
        <taxon>Pseudanabaena</taxon>
        <taxon>Pseudanabaena yagii</taxon>
    </lineage>
</organism>
<keyword evidence="3" id="KW-1185">Reference proteome</keyword>
<gene>
    <name evidence="2" type="ORF">HC246_19610</name>
</gene>
<dbReference type="Proteomes" id="UP000738376">
    <property type="component" value="Unassembled WGS sequence"/>
</dbReference>
<sequence>MKSYLFIAAAAIALFGCESQPSPTPSSPVPSSTSNAPTNQAIAKVSLIEDKPVFVASQQNPQSKEIDAQLGMDLYVADTVRTEANGKTQVEFNNGVGFRIGGDSILQIQPQNRLHLKSGKMITWIKPGLKVPTEISTPYATAAIRGTTAFVEIPKDINQGVRFFSWEGTVSVKLPNQSKEIVLLTGEEILVKPNDTKPPVVRRLSLKEWKDHAAQKSSLLRSFKMPLPTQPIIDKLIPGQASLETASQKKKS</sequence>
<feature type="domain" description="FecR protein" evidence="1">
    <location>
        <begin position="78"/>
        <end position="163"/>
    </location>
</feature>
<name>A0ABX1LVH8_9CYAN</name>
<dbReference type="PANTHER" id="PTHR38731">
    <property type="entry name" value="LIPL45-RELATED LIPOPROTEIN-RELATED"/>
    <property type="match status" value="1"/>
</dbReference>
<dbReference type="EMBL" id="JAAVJL010000002">
    <property type="protein sequence ID" value="NMF60173.1"/>
    <property type="molecule type" value="Genomic_DNA"/>
</dbReference>
<proteinExistence type="predicted"/>
<comment type="caution">
    <text evidence="2">The sequence shown here is derived from an EMBL/GenBank/DDBJ whole genome shotgun (WGS) entry which is preliminary data.</text>
</comment>
<evidence type="ECO:0000259" key="1">
    <source>
        <dbReference type="Pfam" id="PF04773"/>
    </source>
</evidence>
<dbReference type="RefSeq" id="WP_169365113.1">
    <property type="nucleotide sequence ID" value="NZ_JAAVJL010000002.1"/>
</dbReference>
<dbReference type="InterPro" id="IPR006860">
    <property type="entry name" value="FecR"/>
</dbReference>
<dbReference type="Pfam" id="PF04773">
    <property type="entry name" value="FecR"/>
    <property type="match status" value="1"/>
</dbReference>
<evidence type="ECO:0000313" key="2">
    <source>
        <dbReference type="EMBL" id="NMF60173.1"/>
    </source>
</evidence>
<evidence type="ECO:0000313" key="3">
    <source>
        <dbReference type="Proteomes" id="UP000738376"/>
    </source>
</evidence>
<reference evidence="2 3" key="1">
    <citation type="submission" date="2020-03" db="EMBL/GenBank/DDBJ databases">
        <title>Draft Genome Sequence of 2-Methylisoborneol Producing Pseudanabaena yagii Strain GIHE-NHR1 Isolated from North Han River in South Korea.</title>
        <authorList>
            <person name="Jeong J."/>
        </authorList>
    </citation>
    <scope>NUCLEOTIDE SEQUENCE [LARGE SCALE GENOMIC DNA]</scope>
    <source>
        <strain evidence="2 3">GIHE-NHR1</strain>
    </source>
</reference>
<accession>A0ABX1LVH8</accession>